<dbReference type="EMBL" id="JAPEUV010000068">
    <property type="protein sequence ID" value="KAJ4334988.1"/>
    <property type="molecule type" value="Genomic_DNA"/>
</dbReference>
<evidence type="ECO:0000313" key="12">
    <source>
        <dbReference type="Proteomes" id="UP001140562"/>
    </source>
</evidence>
<comment type="catalytic activity">
    <reaction evidence="7">
        <text>cutin + H2O = cutin monomers.</text>
        <dbReference type="EC" id="3.1.1.74"/>
    </reaction>
</comment>
<dbReference type="Gene3D" id="3.40.50.1820">
    <property type="entry name" value="alpha/beta hydrolase"/>
    <property type="match status" value="1"/>
</dbReference>
<feature type="active site" description="Nucleophile" evidence="8">
    <location>
        <position position="119"/>
    </location>
</feature>
<dbReference type="PRINTS" id="PR00129">
    <property type="entry name" value="CUTINASE"/>
</dbReference>
<dbReference type="InterPro" id="IPR000675">
    <property type="entry name" value="Cutinase/axe"/>
</dbReference>
<dbReference type="GO" id="GO:0050525">
    <property type="term" value="F:cutinase activity"/>
    <property type="evidence" value="ECO:0007669"/>
    <property type="project" value="UniProtKB-EC"/>
</dbReference>
<evidence type="ECO:0000256" key="10">
    <source>
        <dbReference type="SAM" id="SignalP"/>
    </source>
</evidence>
<dbReference type="SMART" id="SM01110">
    <property type="entry name" value="Cutinase"/>
    <property type="match status" value="1"/>
</dbReference>
<keyword evidence="3" id="KW-0719">Serine esterase</keyword>
<dbReference type="InterPro" id="IPR029058">
    <property type="entry name" value="AB_hydrolase_fold"/>
</dbReference>
<comment type="caution">
    <text evidence="11">The sequence shown here is derived from an EMBL/GenBank/DDBJ whole genome shotgun (WGS) entry which is preliminary data.</text>
</comment>
<accession>A0A9W8WWQ1</accession>
<dbReference type="InterPro" id="IPR011150">
    <property type="entry name" value="Cutinase_monf"/>
</dbReference>
<gene>
    <name evidence="11" type="ORF">N0V87_006481</name>
</gene>
<comment type="similarity">
    <text evidence="1">Belongs to the cutinase family.</text>
</comment>
<dbReference type="Pfam" id="PF01083">
    <property type="entry name" value="Cutinase"/>
    <property type="match status" value="1"/>
</dbReference>
<feature type="disulfide bond" evidence="9">
    <location>
        <begin position="32"/>
        <end position="108"/>
    </location>
</feature>
<protein>
    <recommendedName>
        <fullName evidence="2">cutinase</fullName>
        <ecNumber evidence="2">3.1.1.74</ecNumber>
    </recommendedName>
</protein>
<dbReference type="OrthoDB" id="2975078at2759"/>
<evidence type="ECO:0000256" key="7">
    <source>
        <dbReference type="ARBA" id="ARBA00034045"/>
    </source>
</evidence>
<feature type="chain" id="PRO_5040778055" description="cutinase" evidence="10">
    <location>
        <begin position="17"/>
        <end position="227"/>
    </location>
</feature>
<dbReference type="GO" id="GO:0016052">
    <property type="term" value="P:carbohydrate catabolic process"/>
    <property type="evidence" value="ECO:0007669"/>
    <property type="project" value="TreeGrafter"/>
</dbReference>
<evidence type="ECO:0000256" key="4">
    <source>
        <dbReference type="ARBA" id="ARBA00022729"/>
    </source>
</evidence>
<evidence type="ECO:0000256" key="1">
    <source>
        <dbReference type="ARBA" id="ARBA00007534"/>
    </source>
</evidence>
<evidence type="ECO:0000256" key="2">
    <source>
        <dbReference type="ARBA" id="ARBA00013095"/>
    </source>
</evidence>
<proteinExistence type="inferred from homology"/>
<dbReference type="PANTHER" id="PTHR48250">
    <property type="entry name" value="CUTINASE 2-RELATED"/>
    <property type="match status" value="1"/>
</dbReference>
<keyword evidence="6 9" id="KW-1015">Disulfide bond</keyword>
<keyword evidence="5" id="KW-0378">Hydrolase</keyword>
<evidence type="ECO:0000313" key="11">
    <source>
        <dbReference type="EMBL" id="KAJ4334988.1"/>
    </source>
</evidence>
<dbReference type="SUPFAM" id="SSF53474">
    <property type="entry name" value="alpha/beta-Hydrolases"/>
    <property type="match status" value="1"/>
</dbReference>
<dbReference type="PANTHER" id="PTHR48250:SF1">
    <property type="entry name" value="CUTINASE"/>
    <property type="match status" value="1"/>
</dbReference>
<evidence type="ECO:0000256" key="6">
    <source>
        <dbReference type="ARBA" id="ARBA00023157"/>
    </source>
</evidence>
<evidence type="ECO:0000256" key="8">
    <source>
        <dbReference type="PIRSR" id="PIRSR611150-1"/>
    </source>
</evidence>
<feature type="active site" description="Proton donor/acceptor" evidence="8">
    <location>
        <position position="184"/>
    </location>
</feature>
<keyword evidence="12" id="KW-1185">Reference proteome</keyword>
<dbReference type="Proteomes" id="UP001140562">
    <property type="component" value="Unassembled WGS sequence"/>
</dbReference>
<reference evidence="11" key="1">
    <citation type="submission" date="2022-10" db="EMBL/GenBank/DDBJ databases">
        <title>Tapping the CABI collections for fungal endophytes: first genome assemblies for Collariella, Neodidymelliopsis, Ascochyta clinopodiicola, Didymella pomorum, Didymosphaeria variabile, Neocosmospora piperis and Neocucurbitaria cava.</title>
        <authorList>
            <person name="Hill R."/>
        </authorList>
    </citation>
    <scope>NUCLEOTIDE SEQUENCE</scope>
    <source>
        <strain evidence="11">IMI 360193</strain>
    </source>
</reference>
<evidence type="ECO:0000256" key="9">
    <source>
        <dbReference type="PIRSR" id="PIRSR611150-2"/>
    </source>
</evidence>
<organism evidence="11 12">
    <name type="scientific">Didymella glomerata</name>
    <dbReference type="NCBI Taxonomy" id="749621"/>
    <lineage>
        <taxon>Eukaryota</taxon>
        <taxon>Fungi</taxon>
        <taxon>Dikarya</taxon>
        <taxon>Ascomycota</taxon>
        <taxon>Pezizomycotina</taxon>
        <taxon>Dothideomycetes</taxon>
        <taxon>Pleosporomycetidae</taxon>
        <taxon>Pleosporales</taxon>
        <taxon>Pleosporineae</taxon>
        <taxon>Didymellaceae</taxon>
        <taxon>Didymella</taxon>
    </lineage>
</organism>
<name>A0A9W8WWQ1_9PLEO</name>
<evidence type="ECO:0000256" key="3">
    <source>
        <dbReference type="ARBA" id="ARBA00022487"/>
    </source>
</evidence>
<evidence type="ECO:0000256" key="5">
    <source>
        <dbReference type="ARBA" id="ARBA00022801"/>
    </source>
</evidence>
<feature type="disulfide bond" evidence="9">
    <location>
        <begin position="167"/>
        <end position="174"/>
    </location>
</feature>
<dbReference type="AlphaFoldDB" id="A0A9W8WWQ1"/>
<feature type="active site" evidence="8">
    <location>
        <position position="171"/>
    </location>
</feature>
<dbReference type="GO" id="GO:0005576">
    <property type="term" value="C:extracellular region"/>
    <property type="evidence" value="ECO:0007669"/>
    <property type="project" value="InterPro"/>
</dbReference>
<dbReference type="EC" id="3.1.1.74" evidence="2"/>
<feature type="signal peptide" evidence="10">
    <location>
        <begin position="1"/>
        <end position="16"/>
    </location>
</feature>
<keyword evidence="4 10" id="KW-0732">Signal</keyword>
<sequence length="227" mass="22226">MKSIASLLVLAPFASAALTSSTQNDVTNGSGCKAMTVLFARGTTETGNMGTVAGPPFVSAVGKMMGGAQNLAVQGIAYPADIPGFLAGGDAGGSKLMAQMVGQVMTACPKTALVMAGYSQGGQLVHNAASMLTADQSAFVKSAVIFGDPNNGKPVGKVGAANTKVICHNGDLICAGQAVILAPHLTYGRDADTAAAFVMSTAGTAAKGAAAAAAKVVAGKVANGFSA</sequence>